<feature type="active site" description="Cysteine sulfenic acid (-SOH) intermediate; for peroxidase activity" evidence="5">
    <location>
        <position position="51"/>
    </location>
</feature>
<dbReference type="Proteomes" id="UP000332487">
    <property type="component" value="Unassembled WGS sequence"/>
</dbReference>
<reference evidence="7 8" key="1">
    <citation type="journal article" date="2009" name="Genome Biol.">
        <title>Community-wide analysis of microbial genome sequence signatures.</title>
        <authorList>
            <person name="Dick G.J."/>
            <person name="Andersson A.F."/>
            <person name="Baker B.J."/>
            <person name="Simmons S.L."/>
            <person name="Thomas B.C."/>
            <person name="Yelton A.P."/>
            <person name="Banfield J.F."/>
        </authorList>
    </citation>
    <scope>NUCLEOTIDE SEQUENCE [LARGE SCALE GENOMIC DNA]</scope>
    <source>
        <strain evidence="7">ARMAN-2</strain>
    </source>
</reference>
<name>C7DIR4_MICA2</name>
<keyword evidence="2" id="KW-0049">Antioxidant</keyword>
<dbReference type="PANTHER" id="PTHR10681">
    <property type="entry name" value="THIOREDOXIN PEROXIDASE"/>
    <property type="match status" value="1"/>
</dbReference>
<dbReference type="Pfam" id="PF00578">
    <property type="entry name" value="AhpC-TSA"/>
    <property type="match status" value="1"/>
</dbReference>
<keyword evidence="3" id="KW-0560">Oxidoreductase</keyword>
<evidence type="ECO:0000256" key="1">
    <source>
        <dbReference type="ARBA" id="ARBA00022559"/>
    </source>
</evidence>
<feature type="domain" description="Thioredoxin" evidence="6">
    <location>
        <begin position="5"/>
        <end position="161"/>
    </location>
</feature>
<dbReference type="CDD" id="cd03015">
    <property type="entry name" value="PRX_Typ2cys"/>
    <property type="match status" value="1"/>
</dbReference>
<dbReference type="InterPro" id="IPR000866">
    <property type="entry name" value="AhpC/TSA"/>
</dbReference>
<evidence type="ECO:0000256" key="3">
    <source>
        <dbReference type="ARBA" id="ARBA00023002"/>
    </source>
</evidence>
<dbReference type="EMBL" id="GG697241">
    <property type="protein sequence ID" value="EET89838.1"/>
    <property type="molecule type" value="Genomic_DNA"/>
</dbReference>
<keyword evidence="1" id="KW-0575">Peroxidase</keyword>
<dbReference type="InterPro" id="IPR036249">
    <property type="entry name" value="Thioredoxin-like_sf"/>
</dbReference>
<reference evidence="7 8" key="2">
    <citation type="journal article" date="2010" name="Proc. Natl. Acad. Sci. U.S.A.">
        <title>Enigmatic, ultrasmall, uncultivated Archaea.</title>
        <authorList>
            <person name="Baker B.J."/>
            <person name="Comolli L.R."/>
            <person name="Dick G.J."/>
            <person name="Hauser L.J."/>
            <person name="Hyatt D."/>
            <person name="Dill B.D."/>
            <person name="Land M.L."/>
            <person name="Verberkmoes N.C."/>
            <person name="Hettich R.L."/>
            <person name="Banfield J.F."/>
        </authorList>
    </citation>
    <scope>NUCLEOTIDE SEQUENCE [LARGE SCALE GENOMIC DNA]</scope>
    <source>
        <strain evidence="7">ARMAN-2</strain>
    </source>
</reference>
<evidence type="ECO:0000313" key="8">
    <source>
        <dbReference type="Proteomes" id="UP000332487"/>
    </source>
</evidence>
<evidence type="ECO:0000256" key="4">
    <source>
        <dbReference type="ARBA" id="ARBA00023284"/>
    </source>
</evidence>
<dbReference type="GO" id="GO:0045454">
    <property type="term" value="P:cell redox homeostasis"/>
    <property type="evidence" value="ECO:0007669"/>
    <property type="project" value="TreeGrafter"/>
</dbReference>
<accession>C7DIR4</accession>
<proteinExistence type="predicted"/>
<dbReference type="PROSITE" id="PS51352">
    <property type="entry name" value="THIOREDOXIN_2"/>
    <property type="match status" value="1"/>
</dbReference>
<evidence type="ECO:0000256" key="2">
    <source>
        <dbReference type="ARBA" id="ARBA00022862"/>
    </source>
</evidence>
<dbReference type="AlphaFoldDB" id="C7DIR4"/>
<dbReference type="SUPFAM" id="SSF52833">
    <property type="entry name" value="Thioredoxin-like"/>
    <property type="match status" value="1"/>
</dbReference>
<dbReference type="InterPro" id="IPR013766">
    <property type="entry name" value="Thioredoxin_domain"/>
</dbReference>
<dbReference type="Gene3D" id="3.40.30.10">
    <property type="entry name" value="Glutaredoxin"/>
    <property type="match status" value="1"/>
</dbReference>
<dbReference type="PIRSF" id="PIRSF000239">
    <property type="entry name" value="AHPC"/>
    <property type="match status" value="1"/>
</dbReference>
<evidence type="ECO:0000256" key="5">
    <source>
        <dbReference type="PIRSR" id="PIRSR000239-1"/>
    </source>
</evidence>
<keyword evidence="4" id="KW-0676">Redox-active center</keyword>
<dbReference type="InterPro" id="IPR024706">
    <property type="entry name" value="Peroxiredoxin_AhpC-typ"/>
</dbReference>
<evidence type="ECO:0000313" key="7">
    <source>
        <dbReference type="EMBL" id="EET89838.1"/>
    </source>
</evidence>
<dbReference type="GO" id="GO:0006979">
    <property type="term" value="P:response to oxidative stress"/>
    <property type="evidence" value="ECO:0007669"/>
    <property type="project" value="TreeGrafter"/>
</dbReference>
<dbReference type="GO" id="GO:0008379">
    <property type="term" value="F:thioredoxin peroxidase activity"/>
    <property type="evidence" value="ECO:0007669"/>
    <property type="project" value="TreeGrafter"/>
</dbReference>
<protein>
    <submittedName>
        <fullName evidence="7">Alkyl hydroperoxide reductase/ Thiol specific antioxidant/ Mal allergen</fullName>
    </submittedName>
</protein>
<dbReference type="GO" id="GO:0005829">
    <property type="term" value="C:cytosol"/>
    <property type="evidence" value="ECO:0007669"/>
    <property type="project" value="TreeGrafter"/>
</dbReference>
<sequence>MEAAVPVEEKIEEIKAKAYFPKEDKIESVDIPKKGRWTVLTFYPGDFTFVCATDIEEFMKLYDEFKSNDADVYAISTDSIFSHKGWAQTSPRVQKSSIPMVEDFNKSIARKFGLLNESTGQARRSVVILDPEGNVQYISAFNNNLGKDAEHVLNAFLGLKYLRDHPAKEGHMCAIPANWRKGKEALDIDVVKDIGKL</sequence>
<keyword evidence="8" id="KW-1185">Reference proteome</keyword>
<dbReference type="InterPro" id="IPR050217">
    <property type="entry name" value="Peroxiredoxin"/>
</dbReference>
<dbReference type="GO" id="GO:0042744">
    <property type="term" value="P:hydrogen peroxide catabolic process"/>
    <property type="evidence" value="ECO:0007669"/>
    <property type="project" value="TreeGrafter"/>
</dbReference>
<gene>
    <name evidence="7" type="ORF">UNLARM2_0952</name>
</gene>
<dbReference type="PANTHER" id="PTHR10681:SF121">
    <property type="entry name" value="ALKYL HYDROPEROXIDE REDUCTASE C"/>
    <property type="match status" value="1"/>
</dbReference>
<dbReference type="GO" id="GO:0033554">
    <property type="term" value="P:cellular response to stress"/>
    <property type="evidence" value="ECO:0007669"/>
    <property type="project" value="TreeGrafter"/>
</dbReference>
<organism evidence="7 8">
    <name type="scientific">Candidatus Micrarchaeum acidiphilum ARMAN-2</name>
    <dbReference type="NCBI Taxonomy" id="425595"/>
    <lineage>
        <taxon>Archaea</taxon>
        <taxon>Candidatus Micrarchaeota</taxon>
        <taxon>Candidatus Micrarchaeia</taxon>
        <taxon>Candidatus Micrarchaeales</taxon>
        <taxon>Candidatus Micrarchaeaceae</taxon>
        <taxon>Candidatus Micrarchaeum</taxon>
    </lineage>
</organism>
<evidence type="ECO:0000259" key="6">
    <source>
        <dbReference type="PROSITE" id="PS51352"/>
    </source>
</evidence>